<name>A0ABT0IR11_9HYPH</name>
<dbReference type="PROSITE" id="PS50885">
    <property type="entry name" value="HAMP"/>
    <property type="match status" value="2"/>
</dbReference>
<proteinExistence type="inferred from homology"/>
<protein>
    <submittedName>
        <fullName evidence="8">Methyl-accepting chemotaxis protein</fullName>
    </submittedName>
</protein>
<evidence type="ECO:0000313" key="8">
    <source>
        <dbReference type="EMBL" id="MCK8780295.1"/>
    </source>
</evidence>
<dbReference type="SMART" id="SM00304">
    <property type="entry name" value="HAMP"/>
    <property type="match status" value="2"/>
</dbReference>
<dbReference type="CDD" id="cd06225">
    <property type="entry name" value="HAMP"/>
    <property type="match status" value="1"/>
</dbReference>
<dbReference type="InterPro" id="IPR051310">
    <property type="entry name" value="MCP_chemotaxis"/>
</dbReference>
<dbReference type="Proteomes" id="UP001202827">
    <property type="component" value="Unassembled WGS sequence"/>
</dbReference>
<feature type="region of interest" description="Disordered" evidence="4">
    <location>
        <begin position="673"/>
        <end position="694"/>
    </location>
</feature>
<keyword evidence="5" id="KW-0812">Transmembrane</keyword>
<gene>
    <name evidence="8" type="ORF">M0654_09910</name>
</gene>
<evidence type="ECO:0000259" key="6">
    <source>
        <dbReference type="PROSITE" id="PS50111"/>
    </source>
</evidence>
<accession>A0ABT0IR11</accession>
<dbReference type="PANTHER" id="PTHR43531:SF11">
    <property type="entry name" value="METHYL-ACCEPTING CHEMOTAXIS PROTEIN 3"/>
    <property type="match status" value="1"/>
</dbReference>
<sequence>MKISSKINLLVGLMSLVAILIGGMALFAVGEYQKRAQQYADVAERVYNGEHLNRLVTAVVMDARGIYAAKDSASAKQFADGVLKSLVSSDELFAAWQPKVPAEQREMFNKLLERSKEFKAFRTETARLSQEEGPEVANVQGNNEANRANRKAYQAEIDAVVKMDQDELKVLSAEMESFRSMIFYSVLAVAIIGVAGGAAAGLYMGRTQLSRPILELTASMKKIADGDYDAAIPTGRKDEIGDMAAAVEVFKRNGLEVARMNASDAALRAKSDDLQSRMAIVVAAAAEGDFTRRIDKQWGVESLDSFAHDVDELVASVDAGVSETRRVVRSLANGDLTDTMRGNFKGAFEELQNNVNAAMSTLRTTMSNVRVATGSMNGSASEVSSATNDLSRRTEQQAAALEETSAALDQITAVVKTSTERAQEATVMVSEAKESAVQSGAVVRNAVEAMGRIEQASREIAQITNVIDEIAFQTNLLALNAGVEAARAGDAGKGFAVVAQEVRELAQRSASAAKDIKSLISKSGDEVAVGVDLVQKTGEALSEIEARVLRINDHIHSIAVASREQATGLAEVNTAVNQMDQVTQQNAAMVEETSAATSKLSADADSLFALVSQFNIGQEDGQAQASPRPQATPASFSQPPAPFKKPVTVATADHRARVSPVKKMTGALARAFGGGGAAAPAAAASTAASDWEEF</sequence>
<dbReference type="SUPFAM" id="SSF58104">
    <property type="entry name" value="Methyl-accepting chemotaxis protein (MCP) signaling domain"/>
    <property type="match status" value="1"/>
</dbReference>
<dbReference type="Pfam" id="PF18947">
    <property type="entry name" value="HAMP_2"/>
    <property type="match status" value="1"/>
</dbReference>
<feature type="compositionally biased region" description="Polar residues" evidence="4">
    <location>
        <begin position="619"/>
        <end position="638"/>
    </location>
</feature>
<feature type="transmembrane region" description="Helical" evidence="5">
    <location>
        <begin position="6"/>
        <end position="29"/>
    </location>
</feature>
<evidence type="ECO:0000313" key="9">
    <source>
        <dbReference type="Proteomes" id="UP001202827"/>
    </source>
</evidence>
<feature type="domain" description="Methyl-accepting transducer" evidence="6">
    <location>
        <begin position="372"/>
        <end position="601"/>
    </location>
</feature>
<keyword evidence="5" id="KW-1133">Transmembrane helix</keyword>
<dbReference type="InterPro" id="IPR024478">
    <property type="entry name" value="HlyB_4HB_MCP"/>
</dbReference>
<comment type="similarity">
    <text evidence="2">Belongs to the methyl-accepting chemotaxis (MCP) protein family.</text>
</comment>
<dbReference type="PANTHER" id="PTHR43531">
    <property type="entry name" value="PROTEIN ICFG"/>
    <property type="match status" value="1"/>
</dbReference>
<dbReference type="SMART" id="SM00283">
    <property type="entry name" value="MA"/>
    <property type="match status" value="1"/>
</dbReference>
<keyword evidence="9" id="KW-1185">Reference proteome</keyword>
<dbReference type="PROSITE" id="PS50111">
    <property type="entry name" value="CHEMOTAXIS_TRANSDUC_2"/>
    <property type="match status" value="1"/>
</dbReference>
<keyword evidence="3" id="KW-0807">Transducer</keyword>
<evidence type="ECO:0000259" key="7">
    <source>
        <dbReference type="PROSITE" id="PS50885"/>
    </source>
</evidence>
<feature type="transmembrane region" description="Helical" evidence="5">
    <location>
        <begin position="181"/>
        <end position="204"/>
    </location>
</feature>
<dbReference type="InterPro" id="IPR003660">
    <property type="entry name" value="HAMP_dom"/>
</dbReference>
<dbReference type="SUPFAM" id="SSF158472">
    <property type="entry name" value="HAMP domain-like"/>
    <property type="match status" value="1"/>
</dbReference>
<dbReference type="Gene3D" id="1.10.287.950">
    <property type="entry name" value="Methyl-accepting chemotaxis protein"/>
    <property type="match status" value="1"/>
</dbReference>
<keyword evidence="5" id="KW-0472">Membrane</keyword>
<dbReference type="Pfam" id="PF12729">
    <property type="entry name" value="4HB_MCP_1"/>
    <property type="match status" value="1"/>
</dbReference>
<dbReference type="InterPro" id="IPR004089">
    <property type="entry name" value="MCPsignal_dom"/>
</dbReference>
<organism evidence="8 9">
    <name type="scientific">Neorhizobium turbinariae</name>
    <dbReference type="NCBI Taxonomy" id="2937795"/>
    <lineage>
        <taxon>Bacteria</taxon>
        <taxon>Pseudomonadati</taxon>
        <taxon>Pseudomonadota</taxon>
        <taxon>Alphaproteobacteria</taxon>
        <taxon>Hyphomicrobiales</taxon>
        <taxon>Rhizobiaceae</taxon>
        <taxon>Rhizobium/Agrobacterium group</taxon>
        <taxon>Neorhizobium</taxon>
    </lineage>
</organism>
<evidence type="ECO:0000256" key="4">
    <source>
        <dbReference type="SAM" id="MobiDB-lite"/>
    </source>
</evidence>
<dbReference type="EMBL" id="JALPRY010000010">
    <property type="protein sequence ID" value="MCK8780295.1"/>
    <property type="molecule type" value="Genomic_DNA"/>
</dbReference>
<dbReference type="Pfam" id="PF00015">
    <property type="entry name" value="MCPsignal"/>
    <property type="match status" value="1"/>
</dbReference>
<feature type="domain" description="HAMP" evidence="7">
    <location>
        <begin position="207"/>
        <end position="259"/>
    </location>
</feature>
<feature type="domain" description="HAMP" evidence="7">
    <location>
        <begin position="315"/>
        <end position="367"/>
    </location>
</feature>
<keyword evidence="1" id="KW-0145">Chemotaxis</keyword>
<dbReference type="Pfam" id="PF00672">
    <property type="entry name" value="HAMP"/>
    <property type="match status" value="1"/>
</dbReference>
<comment type="caution">
    <text evidence="8">The sequence shown here is derived from an EMBL/GenBank/DDBJ whole genome shotgun (WGS) entry which is preliminary data.</text>
</comment>
<dbReference type="RefSeq" id="WP_248682946.1">
    <property type="nucleotide sequence ID" value="NZ_JALPRY010000010.1"/>
</dbReference>
<feature type="compositionally biased region" description="Low complexity" evidence="4">
    <location>
        <begin position="678"/>
        <end position="688"/>
    </location>
</feature>
<evidence type="ECO:0000256" key="5">
    <source>
        <dbReference type="SAM" id="Phobius"/>
    </source>
</evidence>
<reference evidence="8 9" key="1">
    <citation type="submission" date="2022-04" db="EMBL/GenBank/DDBJ databases">
        <title>Rhizobium coralii sp. nov., isolated from coral Turbinaria peltata.</title>
        <authorList>
            <person name="Sun H."/>
        </authorList>
    </citation>
    <scope>NUCLEOTIDE SEQUENCE [LARGE SCALE GENOMIC DNA]</scope>
    <source>
        <strain evidence="8 9">NTR19</strain>
    </source>
</reference>
<evidence type="ECO:0000256" key="1">
    <source>
        <dbReference type="ARBA" id="ARBA00022500"/>
    </source>
</evidence>
<dbReference type="CDD" id="cd11386">
    <property type="entry name" value="MCP_signal"/>
    <property type="match status" value="1"/>
</dbReference>
<feature type="region of interest" description="Disordered" evidence="4">
    <location>
        <begin position="619"/>
        <end position="658"/>
    </location>
</feature>
<dbReference type="Gene3D" id="1.10.8.500">
    <property type="entry name" value="HAMP domain in histidine kinase"/>
    <property type="match status" value="1"/>
</dbReference>
<evidence type="ECO:0000256" key="3">
    <source>
        <dbReference type="PROSITE-ProRule" id="PRU00284"/>
    </source>
</evidence>
<evidence type="ECO:0000256" key="2">
    <source>
        <dbReference type="ARBA" id="ARBA00029447"/>
    </source>
</evidence>